<sequence>MGNIWGYILNATIYGSITGVVILLIKSLLKNRINKKYAYLLWMILIIKLAFPFGPESSLSLFNKIPVKINNQVDVNTVNMPNISEDINYAIDKDYESSSSESSVQENIINSSSSSAINTGSEKSIFKSIIPIVWLSGLILTLTTYMIIYLHFIKNIRKKEDYKCYYLENTLKECKEKLHIKRKINLVVDDMINSPSLVGLFKTRIIIPSSLVDLSREELQHIFLHELCHFKSKDTYVDNILVVLQCIHWFNPLVWYLFKHVRNDMEMACDERVLSVLNEKEHNKYGLTMLTVLEKVNQNRRLPVGLNMTDDKKTIKKRVELIKNSKYFTKKKRIFALTGITCLFVLCGVLLTNGKVINKEDRNELLATEKNDLQDLDQAISKAIVDNYIKNWNGVDFSGELNVENHVILGKKEDDDSVEAYVMATYGHYQFENGIFSMTSASYNIPIRIKFSKVKEGEFLTTKAGYYYLESEEAKDGSDYKDSVLKMFPKKEANEALNGDYTDRLLKDINKQAQSYVKSIGRECEVTTEYVEKEYIDELAMADRADMEGLWNYPDWIGTREELVDKKRYIYETQYDKSSKILTFIKYNEDKEELEHMQYKINGKRLEKIDSENFQLYSSDMMPVFIDNEDFKITVKNISIINNNAEYGLYIENKSNETMEISLDEVHIGNSVNAVEFKTKLKAKESKYANLKIDNISKLENLNDKIYGEFLGNSKKYYFIFK</sequence>
<organism evidence="3 4">
    <name type="scientific">Terrisporobacter mayombei</name>
    <dbReference type="NCBI Taxonomy" id="1541"/>
    <lineage>
        <taxon>Bacteria</taxon>
        <taxon>Bacillati</taxon>
        <taxon>Bacillota</taxon>
        <taxon>Clostridia</taxon>
        <taxon>Peptostreptococcales</taxon>
        <taxon>Peptostreptococcaceae</taxon>
        <taxon>Terrisporobacter</taxon>
    </lineage>
</organism>
<dbReference type="EMBL" id="CP101637">
    <property type="protein sequence ID" value="WMT81744.1"/>
    <property type="molecule type" value="Genomic_DNA"/>
</dbReference>
<evidence type="ECO:0000259" key="2">
    <source>
        <dbReference type="Pfam" id="PF05569"/>
    </source>
</evidence>
<evidence type="ECO:0000313" key="4">
    <source>
        <dbReference type="Proteomes" id="UP001235030"/>
    </source>
</evidence>
<feature type="domain" description="Peptidase M56" evidence="2">
    <location>
        <begin position="8"/>
        <end position="322"/>
    </location>
</feature>
<dbReference type="PANTHER" id="PTHR34978">
    <property type="entry name" value="POSSIBLE SENSOR-TRANSDUCER PROTEIN BLAR"/>
    <property type="match status" value="1"/>
</dbReference>
<dbReference type="Gene3D" id="3.30.2010.10">
    <property type="entry name" value="Metalloproteases ('zincins'), catalytic domain"/>
    <property type="match status" value="1"/>
</dbReference>
<keyword evidence="1" id="KW-0812">Transmembrane</keyword>
<dbReference type="PANTHER" id="PTHR34978:SF3">
    <property type="entry name" value="SLR0241 PROTEIN"/>
    <property type="match status" value="1"/>
</dbReference>
<keyword evidence="4" id="KW-1185">Reference proteome</keyword>
<evidence type="ECO:0000256" key="1">
    <source>
        <dbReference type="SAM" id="Phobius"/>
    </source>
</evidence>
<protein>
    <recommendedName>
        <fullName evidence="2">Peptidase M56 domain-containing protein</fullName>
    </recommendedName>
</protein>
<proteinExistence type="predicted"/>
<feature type="transmembrane region" description="Helical" evidence="1">
    <location>
        <begin position="37"/>
        <end position="54"/>
    </location>
</feature>
<keyword evidence="1" id="KW-0472">Membrane</keyword>
<evidence type="ECO:0000313" key="3">
    <source>
        <dbReference type="EMBL" id="WMT81744.1"/>
    </source>
</evidence>
<feature type="transmembrane region" description="Helical" evidence="1">
    <location>
        <begin position="129"/>
        <end position="153"/>
    </location>
</feature>
<feature type="transmembrane region" description="Helical" evidence="1">
    <location>
        <begin position="334"/>
        <end position="352"/>
    </location>
</feature>
<dbReference type="RefSeq" id="WP_228103869.1">
    <property type="nucleotide sequence ID" value="NZ_CP101637.1"/>
</dbReference>
<gene>
    <name evidence="3" type="ORF">TEMA_20920</name>
</gene>
<dbReference type="Proteomes" id="UP001235030">
    <property type="component" value="Chromosome"/>
</dbReference>
<dbReference type="InterPro" id="IPR052173">
    <property type="entry name" value="Beta-lactam_resp_regulator"/>
</dbReference>
<reference evidence="3 4" key="1">
    <citation type="submission" date="2022-07" db="EMBL/GenBank/DDBJ databases">
        <title>Genome sequence of Terrisporobacter mayombei DSM6539.</title>
        <authorList>
            <person name="Boeer T."/>
            <person name="Bengelsdorf F.R."/>
            <person name="Daniel R."/>
            <person name="Poehlein A."/>
        </authorList>
    </citation>
    <scope>NUCLEOTIDE SEQUENCE [LARGE SCALE GENOMIC DNA]</scope>
    <source>
        <strain evidence="3 4">DSM 6539</strain>
    </source>
</reference>
<keyword evidence="1" id="KW-1133">Transmembrane helix</keyword>
<feature type="transmembrane region" description="Helical" evidence="1">
    <location>
        <begin position="6"/>
        <end position="25"/>
    </location>
</feature>
<dbReference type="CDD" id="cd07341">
    <property type="entry name" value="M56_BlaR1_MecR1_like"/>
    <property type="match status" value="1"/>
</dbReference>
<accession>A0ABY9Q3A5</accession>
<dbReference type="InterPro" id="IPR008756">
    <property type="entry name" value="Peptidase_M56"/>
</dbReference>
<name>A0ABY9Q3A5_9FIRM</name>
<dbReference type="Pfam" id="PF05569">
    <property type="entry name" value="Peptidase_M56"/>
    <property type="match status" value="1"/>
</dbReference>